<comment type="caution">
    <text evidence="3">The sequence shown here is derived from an EMBL/GenBank/DDBJ whole genome shotgun (WGS) entry which is preliminary data.</text>
</comment>
<dbReference type="Pfam" id="PF01320">
    <property type="entry name" value="Colicin_Pyocin"/>
    <property type="match status" value="1"/>
</dbReference>
<comment type="similarity">
    <text evidence="1">Belongs to the colicins ColE2/ColE8/ColE9 and pyocins S1/S2 family.</text>
</comment>
<dbReference type="Proteomes" id="UP000638648">
    <property type="component" value="Unassembled WGS sequence"/>
</dbReference>
<dbReference type="AlphaFoldDB" id="A0A927MVN7"/>
<dbReference type="GO" id="GO:0030153">
    <property type="term" value="P:bacteriocin immunity"/>
    <property type="evidence" value="ECO:0007669"/>
    <property type="project" value="UniProtKB-KW"/>
</dbReference>
<keyword evidence="4" id="KW-1185">Reference proteome</keyword>
<evidence type="ECO:0008006" key="5">
    <source>
        <dbReference type="Google" id="ProtNLM"/>
    </source>
</evidence>
<dbReference type="Gene3D" id="1.10.1200.20">
    <property type="entry name" value="Colicin E immunity protein"/>
    <property type="match status" value="1"/>
</dbReference>
<dbReference type="InterPro" id="IPR035900">
    <property type="entry name" value="Colicin_E_sf"/>
</dbReference>
<protein>
    <recommendedName>
        <fullName evidence="5">Colicin immunity protein / pyocin immunity protein</fullName>
    </recommendedName>
</protein>
<gene>
    <name evidence="3" type="ORF">HEB94_002501</name>
</gene>
<reference evidence="3" key="1">
    <citation type="submission" date="2020-10" db="EMBL/GenBank/DDBJ databases">
        <title>Sequencing the genomes of 1000 actinobacteria strains.</title>
        <authorList>
            <person name="Klenk H.-P."/>
        </authorList>
    </citation>
    <scope>NUCLEOTIDE SEQUENCE</scope>
    <source>
        <strain evidence="3">DSM 45354</strain>
    </source>
</reference>
<dbReference type="SUPFAM" id="SSF47345">
    <property type="entry name" value="Colicin E immunity proteins"/>
    <property type="match status" value="1"/>
</dbReference>
<organism evidence="3 4">
    <name type="scientific">Actinopolymorpha pittospori</name>
    <dbReference type="NCBI Taxonomy" id="648752"/>
    <lineage>
        <taxon>Bacteria</taxon>
        <taxon>Bacillati</taxon>
        <taxon>Actinomycetota</taxon>
        <taxon>Actinomycetes</taxon>
        <taxon>Propionibacteriales</taxon>
        <taxon>Actinopolymorphaceae</taxon>
        <taxon>Actinopolymorpha</taxon>
    </lineage>
</organism>
<dbReference type="InterPro" id="IPR000290">
    <property type="entry name" value="Colicin_pyocin"/>
</dbReference>
<sequence>MSERERLIEIVQRLMDGDYSSEEEVDSLVAEFQGGVLDPAATELIFWSTDHFDHEPTAAEVVDRALSYSPIEL</sequence>
<evidence type="ECO:0000313" key="4">
    <source>
        <dbReference type="Proteomes" id="UP000638648"/>
    </source>
</evidence>
<evidence type="ECO:0000256" key="2">
    <source>
        <dbReference type="ARBA" id="ARBA00023025"/>
    </source>
</evidence>
<dbReference type="GO" id="GO:0015643">
    <property type="term" value="F:toxic substance binding"/>
    <property type="evidence" value="ECO:0007669"/>
    <property type="project" value="InterPro"/>
</dbReference>
<evidence type="ECO:0000256" key="1">
    <source>
        <dbReference type="ARBA" id="ARBA00009346"/>
    </source>
</evidence>
<name>A0A927MVN7_9ACTN</name>
<accession>A0A927MVN7</accession>
<dbReference type="EMBL" id="JADBEM010000001">
    <property type="protein sequence ID" value="MBE1605653.1"/>
    <property type="molecule type" value="Genomic_DNA"/>
</dbReference>
<keyword evidence="2" id="KW-0079">Bacteriocin immunity</keyword>
<evidence type="ECO:0000313" key="3">
    <source>
        <dbReference type="EMBL" id="MBE1605653.1"/>
    </source>
</evidence>
<proteinExistence type="inferred from homology"/>
<dbReference type="RefSeq" id="WP_192749944.1">
    <property type="nucleotide sequence ID" value="NZ_BAABJL010000009.1"/>
</dbReference>